<dbReference type="SMART" id="SM00387">
    <property type="entry name" value="HATPase_c"/>
    <property type="match status" value="1"/>
</dbReference>
<dbReference type="Gene3D" id="3.30.565.10">
    <property type="entry name" value="Histidine kinase-like ATPase, C-terminal domain"/>
    <property type="match status" value="1"/>
</dbReference>
<keyword evidence="7" id="KW-0067">ATP-binding</keyword>
<dbReference type="Pfam" id="PF02518">
    <property type="entry name" value="HATPase_c"/>
    <property type="match status" value="1"/>
</dbReference>
<dbReference type="InterPro" id="IPR001610">
    <property type="entry name" value="PAC"/>
</dbReference>
<dbReference type="SUPFAM" id="SSF55785">
    <property type="entry name" value="PYP-like sensor domain (PAS domain)"/>
    <property type="match status" value="5"/>
</dbReference>
<dbReference type="Pfam" id="PF08447">
    <property type="entry name" value="PAS_3"/>
    <property type="match status" value="1"/>
</dbReference>
<keyword evidence="3" id="KW-0597">Phosphoprotein</keyword>
<dbReference type="CDD" id="cd00130">
    <property type="entry name" value="PAS"/>
    <property type="match status" value="5"/>
</dbReference>
<dbReference type="PRINTS" id="PR00344">
    <property type="entry name" value="BCTRLSENSOR"/>
</dbReference>
<protein>
    <recommendedName>
        <fullName evidence="2">histidine kinase</fullName>
        <ecNumber evidence="2">2.7.13.3</ecNumber>
    </recommendedName>
</protein>
<dbReference type="GO" id="GO:0000155">
    <property type="term" value="F:phosphorelay sensor kinase activity"/>
    <property type="evidence" value="ECO:0007669"/>
    <property type="project" value="InterPro"/>
</dbReference>
<dbReference type="Gene3D" id="3.30.450.20">
    <property type="entry name" value="PAS domain"/>
    <property type="match status" value="5"/>
</dbReference>
<organism evidence="13 14">
    <name type="scientific">Paenibacillus yonginensis</name>
    <dbReference type="NCBI Taxonomy" id="1462996"/>
    <lineage>
        <taxon>Bacteria</taxon>
        <taxon>Bacillati</taxon>
        <taxon>Bacillota</taxon>
        <taxon>Bacilli</taxon>
        <taxon>Bacillales</taxon>
        <taxon>Paenibacillaceae</taxon>
        <taxon>Paenibacillus</taxon>
    </lineage>
</organism>
<dbReference type="InterPro" id="IPR000014">
    <property type="entry name" value="PAS"/>
</dbReference>
<dbReference type="InterPro" id="IPR000700">
    <property type="entry name" value="PAS-assoc_C"/>
</dbReference>
<evidence type="ECO:0000256" key="6">
    <source>
        <dbReference type="ARBA" id="ARBA00022777"/>
    </source>
</evidence>
<evidence type="ECO:0000256" key="9">
    <source>
        <dbReference type="ARBA" id="ARBA00023012"/>
    </source>
</evidence>
<feature type="domain" description="Histidine kinase" evidence="10">
    <location>
        <begin position="655"/>
        <end position="860"/>
    </location>
</feature>
<evidence type="ECO:0000259" key="12">
    <source>
        <dbReference type="PROSITE" id="PS50113"/>
    </source>
</evidence>
<dbReference type="EC" id="2.7.13.3" evidence="2"/>
<dbReference type="InterPro" id="IPR003661">
    <property type="entry name" value="HisK_dim/P_dom"/>
</dbReference>
<feature type="domain" description="PAS" evidence="11">
    <location>
        <begin position="394"/>
        <end position="463"/>
    </location>
</feature>
<dbReference type="Pfam" id="PF00512">
    <property type="entry name" value="HisKA"/>
    <property type="match status" value="1"/>
</dbReference>
<feature type="domain" description="PAC" evidence="12">
    <location>
        <begin position="83"/>
        <end position="135"/>
    </location>
</feature>
<evidence type="ECO:0000313" key="14">
    <source>
        <dbReference type="Proteomes" id="UP000092573"/>
    </source>
</evidence>
<sequence>MSSENELIRETFSRQTFHYAPIGMAVLSASGRLLKVNPALCRLLGYSESELEAKTFKDISHPEDLPKDVSPITLFFESKLDVYETEKRYLHKNGREIWAMLAVTPVKDETNTPIYLVAHIVDLTQKKLAEADLIEQQRLLQEKELLYQSIADNSFDFITRHDLDGTFREVSASCHQVLGYTKQEMVGQPAFAFLHPDEMQHIREQCKSLFHTSYKLVITHRFRRKDGCYLWIESTLIAIPEEETGGVKEFVIVSRDINERIETFEQLKESQRKYRMIADNAREIITFTNPQGKIQYISPAVTPLLGYGEDEVVGTSIFDYWHPAERRVKQSSELSGSWSSSTPYSRLRHKDGGYVQIETTFQPIHSETGDIVQVLCISRDITKRKQAEDELRMTKEKLESFISNHADAVWMVDRDGYVQQVNAAFQRLFQWSPAETLSFQLPVILSQEQKRVDELRTKVLSGGSVVGYESVWQRKDGSLVEVSTTLFPIRDSSGRITGLAGTTQDISEKKNAERKLKASKEQFKAYLEQNIDPVLILDMHYRVIRVNPAFESTFGWSIDEIVGTRVFDLPSVPLDTPHRLGPTFEKMEPQSIEIVKQKKDGTLIPVLISIFRLLDEAGTHNGWALNLRDMTAYKQAEQLLINSEKLSVAGQLAAGIAHEIRNPITAIKGFIQLMSSGIAEKQLYYEIMASEIERIEMILNELLILAKPQAVQTRPSDVRLLLNQVVTLLDSQANMNNVQIITGFDTGPAWILCDENQIKQVCINLIKNAIEALPGGGILQIHLGHQEHDRLIVRFTDNGIGIPEAVLNRLGQPFYTTKEKGTGLGFMVSKKIIESHNGTITIRSKENEGTTIELNLPGLPAFHGSLSPSRSEVEVLGGVQD</sequence>
<feature type="domain" description="PAC" evidence="12">
    <location>
        <begin position="590"/>
        <end position="642"/>
    </location>
</feature>
<dbReference type="InterPro" id="IPR036097">
    <property type="entry name" value="HisK_dim/P_sf"/>
</dbReference>
<feature type="domain" description="PAS" evidence="11">
    <location>
        <begin position="270"/>
        <end position="326"/>
    </location>
</feature>
<dbReference type="CDD" id="cd00075">
    <property type="entry name" value="HATPase"/>
    <property type="match status" value="1"/>
</dbReference>
<dbReference type="PROSITE" id="PS50113">
    <property type="entry name" value="PAC"/>
    <property type="match status" value="5"/>
</dbReference>
<dbReference type="SMART" id="SM00091">
    <property type="entry name" value="PAS"/>
    <property type="match status" value="5"/>
</dbReference>
<feature type="domain" description="PAS" evidence="11">
    <location>
        <begin position="9"/>
        <end position="64"/>
    </location>
</feature>
<dbReference type="Pfam" id="PF00989">
    <property type="entry name" value="PAS"/>
    <property type="match status" value="2"/>
</dbReference>
<dbReference type="PROSITE" id="PS50112">
    <property type="entry name" value="PAS"/>
    <property type="match status" value="5"/>
</dbReference>
<evidence type="ECO:0000256" key="4">
    <source>
        <dbReference type="ARBA" id="ARBA00022679"/>
    </source>
</evidence>
<evidence type="ECO:0000256" key="1">
    <source>
        <dbReference type="ARBA" id="ARBA00000085"/>
    </source>
</evidence>
<keyword evidence="9" id="KW-0902">Two-component regulatory system</keyword>
<dbReference type="OrthoDB" id="9815750at2"/>
<dbReference type="SUPFAM" id="SSF55874">
    <property type="entry name" value="ATPase domain of HSP90 chaperone/DNA topoisomerase II/histidine kinase"/>
    <property type="match status" value="1"/>
</dbReference>
<name>A0A1B1N3C4_9BACL</name>
<dbReference type="SUPFAM" id="SSF47384">
    <property type="entry name" value="Homodimeric domain of signal transducing histidine kinase"/>
    <property type="match status" value="1"/>
</dbReference>
<dbReference type="InterPro" id="IPR013767">
    <property type="entry name" value="PAS_fold"/>
</dbReference>
<comment type="catalytic activity">
    <reaction evidence="1">
        <text>ATP + protein L-histidine = ADP + protein N-phospho-L-histidine.</text>
        <dbReference type="EC" id="2.7.13.3"/>
    </reaction>
</comment>
<dbReference type="AlphaFoldDB" id="A0A1B1N3C4"/>
<keyword evidence="14" id="KW-1185">Reference proteome</keyword>
<evidence type="ECO:0000256" key="3">
    <source>
        <dbReference type="ARBA" id="ARBA00022553"/>
    </source>
</evidence>
<feature type="domain" description="PAC" evidence="12">
    <location>
        <begin position="466"/>
        <end position="518"/>
    </location>
</feature>
<feature type="domain" description="PAS" evidence="11">
    <location>
        <begin position="143"/>
        <end position="213"/>
    </location>
</feature>
<evidence type="ECO:0000256" key="5">
    <source>
        <dbReference type="ARBA" id="ARBA00022741"/>
    </source>
</evidence>
<dbReference type="SMART" id="SM00086">
    <property type="entry name" value="PAC"/>
    <property type="match status" value="5"/>
</dbReference>
<keyword evidence="6" id="KW-0418">Kinase</keyword>
<gene>
    <name evidence="13" type="ORF">AWM70_16025</name>
</gene>
<dbReference type="InterPro" id="IPR036890">
    <property type="entry name" value="HATPase_C_sf"/>
</dbReference>
<evidence type="ECO:0000256" key="2">
    <source>
        <dbReference type="ARBA" id="ARBA00012438"/>
    </source>
</evidence>
<dbReference type="NCBIfam" id="TIGR00229">
    <property type="entry name" value="sensory_box"/>
    <property type="match status" value="5"/>
</dbReference>
<dbReference type="CDD" id="cd00082">
    <property type="entry name" value="HisKA"/>
    <property type="match status" value="1"/>
</dbReference>
<dbReference type="PROSITE" id="PS50109">
    <property type="entry name" value="HIS_KIN"/>
    <property type="match status" value="1"/>
</dbReference>
<dbReference type="Pfam" id="PF13426">
    <property type="entry name" value="PAS_9"/>
    <property type="match status" value="2"/>
</dbReference>
<keyword evidence="4" id="KW-0808">Transferase</keyword>
<evidence type="ECO:0000259" key="10">
    <source>
        <dbReference type="PROSITE" id="PS50109"/>
    </source>
</evidence>
<proteinExistence type="predicted"/>
<dbReference type="RefSeq" id="WP_068698061.1">
    <property type="nucleotide sequence ID" value="NZ_CP014167.1"/>
</dbReference>
<dbReference type="InterPro" id="IPR005467">
    <property type="entry name" value="His_kinase_dom"/>
</dbReference>
<dbReference type="PANTHER" id="PTHR43304:SF1">
    <property type="entry name" value="PAC DOMAIN-CONTAINING PROTEIN"/>
    <property type="match status" value="1"/>
</dbReference>
<dbReference type="Proteomes" id="UP000092573">
    <property type="component" value="Chromosome"/>
</dbReference>
<dbReference type="InterPro" id="IPR035965">
    <property type="entry name" value="PAS-like_dom_sf"/>
</dbReference>
<evidence type="ECO:0000313" key="13">
    <source>
        <dbReference type="EMBL" id="ANS75906.1"/>
    </source>
</evidence>
<dbReference type="InterPro" id="IPR052162">
    <property type="entry name" value="Sensor_kinase/Photoreceptor"/>
</dbReference>
<feature type="domain" description="PAC" evidence="12">
    <location>
        <begin position="340"/>
        <end position="393"/>
    </location>
</feature>
<dbReference type="KEGG" id="pyg:AWM70_16025"/>
<dbReference type="SMART" id="SM00388">
    <property type="entry name" value="HisKA"/>
    <property type="match status" value="1"/>
</dbReference>
<feature type="domain" description="PAC" evidence="12">
    <location>
        <begin position="216"/>
        <end position="269"/>
    </location>
</feature>
<dbReference type="InterPro" id="IPR003594">
    <property type="entry name" value="HATPase_dom"/>
</dbReference>
<reference evidence="13 14" key="1">
    <citation type="submission" date="2016-01" db="EMBL/GenBank/DDBJ databases">
        <title>Complete Genome Sequence of Paenibacillus yonginensis DCY84, a novel Plant Growth-Promoting Bacteria with Elicitation of Induced Systemic Resistance.</title>
        <authorList>
            <person name="Kim Y.J."/>
            <person name="Yang D.C."/>
            <person name="Sukweenadhi J."/>
        </authorList>
    </citation>
    <scope>NUCLEOTIDE SEQUENCE [LARGE SCALE GENOMIC DNA]</scope>
    <source>
        <strain evidence="13 14">DCY84</strain>
    </source>
</reference>
<evidence type="ECO:0000256" key="7">
    <source>
        <dbReference type="ARBA" id="ARBA00022840"/>
    </source>
</evidence>
<dbReference type="STRING" id="1462996.AWM70_16025"/>
<keyword evidence="8" id="KW-0749">Sporulation</keyword>
<dbReference type="GO" id="GO:0006355">
    <property type="term" value="P:regulation of DNA-templated transcription"/>
    <property type="evidence" value="ECO:0007669"/>
    <property type="project" value="InterPro"/>
</dbReference>
<dbReference type="PANTHER" id="PTHR43304">
    <property type="entry name" value="PHYTOCHROME-LIKE PROTEIN CPH1"/>
    <property type="match status" value="1"/>
</dbReference>
<dbReference type="GO" id="GO:0030435">
    <property type="term" value="P:sporulation resulting in formation of a cellular spore"/>
    <property type="evidence" value="ECO:0007669"/>
    <property type="project" value="UniProtKB-KW"/>
</dbReference>
<dbReference type="FunFam" id="1.10.287.130:FF:000040">
    <property type="entry name" value="PAS domain-containing sensor histidine kinase"/>
    <property type="match status" value="1"/>
</dbReference>
<dbReference type="Gene3D" id="1.10.287.130">
    <property type="match status" value="1"/>
</dbReference>
<keyword evidence="5" id="KW-0547">Nucleotide-binding</keyword>
<dbReference type="EMBL" id="CP014167">
    <property type="protein sequence ID" value="ANS75906.1"/>
    <property type="molecule type" value="Genomic_DNA"/>
</dbReference>
<feature type="domain" description="PAS" evidence="11">
    <location>
        <begin position="519"/>
        <end position="569"/>
    </location>
</feature>
<dbReference type="InterPro" id="IPR013655">
    <property type="entry name" value="PAS_fold_3"/>
</dbReference>
<dbReference type="InterPro" id="IPR004358">
    <property type="entry name" value="Sig_transdc_His_kin-like_C"/>
</dbReference>
<dbReference type="GO" id="GO:0005524">
    <property type="term" value="F:ATP binding"/>
    <property type="evidence" value="ECO:0007669"/>
    <property type="project" value="UniProtKB-KW"/>
</dbReference>
<accession>A0A1B1N3C4</accession>
<evidence type="ECO:0000256" key="8">
    <source>
        <dbReference type="ARBA" id="ARBA00022969"/>
    </source>
</evidence>
<evidence type="ECO:0000259" key="11">
    <source>
        <dbReference type="PROSITE" id="PS50112"/>
    </source>
</evidence>